<proteinExistence type="predicted"/>
<evidence type="ECO:0000313" key="3">
    <source>
        <dbReference type="Proteomes" id="UP000295008"/>
    </source>
</evidence>
<dbReference type="PANTHER" id="PTHR46211">
    <property type="entry name" value="GLYCEROPHOSPHORYL DIESTER PHOSPHODIESTERASE"/>
    <property type="match status" value="1"/>
</dbReference>
<dbReference type="RefSeq" id="WP_132014411.1">
    <property type="nucleotide sequence ID" value="NZ_SLUN01000012.1"/>
</dbReference>
<evidence type="ECO:0000259" key="1">
    <source>
        <dbReference type="PROSITE" id="PS51704"/>
    </source>
</evidence>
<dbReference type="Proteomes" id="UP000295008">
    <property type="component" value="Unassembled WGS sequence"/>
</dbReference>
<sequence>MKIIAHRGFSSRAPENTLAAFGMAVEFGVDGLEFDVHLSKDGEVVICHDEAVDRTTDGEGLIKDFTWEELRRLDAGSWFEPRFVGERIPRLSDLLELVAGTRLLLNIELKTNIFPYPGIEEKVIQMVKNFGIVNRCIISSFNHHSLLRAITILPELKTGALYEADLFKPWEYAETFGAAALHPEHHSVTPELVREARHRGIMVNPWTVNEPVHMERMIAAAVDGIITNYPDVAKQVLQNTSRR</sequence>
<protein>
    <submittedName>
        <fullName evidence="2">Glycerophosphoryl diester phosphodiesterase</fullName>
    </submittedName>
</protein>
<evidence type="ECO:0000313" key="2">
    <source>
        <dbReference type="EMBL" id="TCL69394.1"/>
    </source>
</evidence>
<dbReference type="GO" id="GO:0006629">
    <property type="term" value="P:lipid metabolic process"/>
    <property type="evidence" value="ECO:0007669"/>
    <property type="project" value="InterPro"/>
</dbReference>
<dbReference type="AlphaFoldDB" id="A0A4R1RSN3"/>
<dbReference type="Gene3D" id="3.20.20.190">
    <property type="entry name" value="Phosphatidylinositol (PI) phosphodiesterase"/>
    <property type="match status" value="1"/>
</dbReference>
<dbReference type="PANTHER" id="PTHR46211:SF1">
    <property type="entry name" value="GLYCEROPHOSPHODIESTER PHOSPHODIESTERASE, CYTOPLASMIC"/>
    <property type="match status" value="1"/>
</dbReference>
<dbReference type="Pfam" id="PF03009">
    <property type="entry name" value="GDPD"/>
    <property type="match status" value="1"/>
</dbReference>
<feature type="domain" description="GP-PDE" evidence="1">
    <location>
        <begin position="1"/>
        <end position="237"/>
    </location>
</feature>
<dbReference type="GO" id="GO:0008081">
    <property type="term" value="F:phosphoric diester hydrolase activity"/>
    <property type="evidence" value="ECO:0007669"/>
    <property type="project" value="InterPro"/>
</dbReference>
<dbReference type="SUPFAM" id="SSF51695">
    <property type="entry name" value="PLC-like phosphodiesterases"/>
    <property type="match status" value="1"/>
</dbReference>
<name>A0A4R1RSN3_HYDET</name>
<keyword evidence="3" id="KW-1185">Reference proteome</keyword>
<reference evidence="2 3" key="1">
    <citation type="submission" date="2019-03" db="EMBL/GenBank/DDBJ databases">
        <title>Genomic Encyclopedia of Type Strains, Phase IV (KMG-IV): sequencing the most valuable type-strain genomes for metagenomic binning, comparative biology and taxonomic classification.</title>
        <authorList>
            <person name="Goeker M."/>
        </authorList>
    </citation>
    <scope>NUCLEOTIDE SEQUENCE [LARGE SCALE GENOMIC DNA]</scope>
    <source>
        <strain evidence="2 3">LX-B</strain>
    </source>
</reference>
<dbReference type="InterPro" id="IPR017946">
    <property type="entry name" value="PLC-like_Pdiesterase_TIM-brl"/>
</dbReference>
<accession>A0A4R1RSN3</accession>
<dbReference type="OrthoDB" id="384721at2"/>
<gene>
    <name evidence="2" type="ORF">EDC14_101291</name>
</gene>
<dbReference type="PROSITE" id="PS51704">
    <property type="entry name" value="GP_PDE"/>
    <property type="match status" value="1"/>
</dbReference>
<organism evidence="2 3">
    <name type="scientific">Hydrogenispora ethanolica</name>
    <dbReference type="NCBI Taxonomy" id="1082276"/>
    <lineage>
        <taxon>Bacteria</taxon>
        <taxon>Bacillati</taxon>
        <taxon>Bacillota</taxon>
        <taxon>Hydrogenispora</taxon>
    </lineage>
</organism>
<dbReference type="CDD" id="cd08563">
    <property type="entry name" value="GDPD_TtGDE_like"/>
    <property type="match status" value="1"/>
</dbReference>
<dbReference type="EMBL" id="SLUN01000012">
    <property type="protein sequence ID" value="TCL69394.1"/>
    <property type="molecule type" value="Genomic_DNA"/>
</dbReference>
<dbReference type="InterPro" id="IPR030395">
    <property type="entry name" value="GP_PDE_dom"/>
</dbReference>
<comment type="caution">
    <text evidence="2">The sequence shown here is derived from an EMBL/GenBank/DDBJ whole genome shotgun (WGS) entry which is preliminary data.</text>
</comment>